<evidence type="ECO:0000313" key="2">
    <source>
        <dbReference type="EMBL" id="EMP41820.1"/>
    </source>
</evidence>
<dbReference type="AlphaFoldDB" id="M7C120"/>
<sequence>MGLQRCNDPGGTAENPPAAGSAADKGSVSSSGQLNLHTREGSWAVERIRSSEASTHLRAHSAGVATLFSPELRPEVLGVAKVGPDRLLHVRDHVEELALNLVNVYARTRAWTGRVIKGTSCPRPLEVPVRIVSVQN</sequence>
<reference evidence="3" key="1">
    <citation type="journal article" date="2013" name="Nat. Genet.">
        <title>The draft genomes of soft-shell turtle and green sea turtle yield insights into the development and evolution of the turtle-specific body plan.</title>
        <authorList>
            <person name="Wang Z."/>
            <person name="Pascual-Anaya J."/>
            <person name="Zadissa A."/>
            <person name="Li W."/>
            <person name="Niimura Y."/>
            <person name="Huang Z."/>
            <person name="Li C."/>
            <person name="White S."/>
            <person name="Xiong Z."/>
            <person name="Fang D."/>
            <person name="Wang B."/>
            <person name="Ming Y."/>
            <person name="Chen Y."/>
            <person name="Zheng Y."/>
            <person name="Kuraku S."/>
            <person name="Pignatelli M."/>
            <person name="Herrero J."/>
            <person name="Beal K."/>
            <person name="Nozawa M."/>
            <person name="Li Q."/>
            <person name="Wang J."/>
            <person name="Zhang H."/>
            <person name="Yu L."/>
            <person name="Shigenobu S."/>
            <person name="Wang J."/>
            <person name="Liu J."/>
            <person name="Flicek P."/>
            <person name="Searle S."/>
            <person name="Wang J."/>
            <person name="Kuratani S."/>
            <person name="Yin Y."/>
            <person name="Aken B."/>
            <person name="Zhang G."/>
            <person name="Irie N."/>
        </authorList>
    </citation>
    <scope>NUCLEOTIDE SEQUENCE [LARGE SCALE GENOMIC DNA]</scope>
</reference>
<proteinExistence type="predicted"/>
<protein>
    <submittedName>
        <fullName evidence="2">Uncharacterized protein</fullName>
    </submittedName>
</protein>
<evidence type="ECO:0000256" key="1">
    <source>
        <dbReference type="SAM" id="MobiDB-lite"/>
    </source>
</evidence>
<organism evidence="2 3">
    <name type="scientific">Chelonia mydas</name>
    <name type="common">Green sea-turtle</name>
    <name type="synonym">Chelonia agassizi</name>
    <dbReference type="NCBI Taxonomy" id="8469"/>
    <lineage>
        <taxon>Eukaryota</taxon>
        <taxon>Metazoa</taxon>
        <taxon>Chordata</taxon>
        <taxon>Craniata</taxon>
        <taxon>Vertebrata</taxon>
        <taxon>Euteleostomi</taxon>
        <taxon>Archelosauria</taxon>
        <taxon>Testudinata</taxon>
        <taxon>Testudines</taxon>
        <taxon>Cryptodira</taxon>
        <taxon>Durocryptodira</taxon>
        <taxon>Americhelydia</taxon>
        <taxon>Chelonioidea</taxon>
        <taxon>Cheloniidae</taxon>
        <taxon>Chelonia</taxon>
    </lineage>
</organism>
<feature type="region of interest" description="Disordered" evidence="1">
    <location>
        <begin position="1"/>
        <end position="38"/>
    </location>
</feature>
<dbReference type="Proteomes" id="UP000031443">
    <property type="component" value="Unassembled WGS sequence"/>
</dbReference>
<accession>M7C120</accession>
<evidence type="ECO:0000313" key="3">
    <source>
        <dbReference type="Proteomes" id="UP000031443"/>
    </source>
</evidence>
<feature type="compositionally biased region" description="Polar residues" evidence="1">
    <location>
        <begin position="27"/>
        <end position="36"/>
    </location>
</feature>
<dbReference type="EMBL" id="KB482188">
    <property type="protein sequence ID" value="EMP41820.1"/>
    <property type="molecule type" value="Genomic_DNA"/>
</dbReference>
<keyword evidence="3" id="KW-1185">Reference proteome</keyword>
<name>M7C120_CHEMY</name>
<gene>
    <name evidence="2" type="ORF">UY3_00925</name>
</gene>